<sequence length="59" mass="6496">MEGLAASPRPESAVVLAADDYRSPMREVEPRFEGGKLLPPPLAVARLRYRLGFDREANG</sequence>
<dbReference type="RefSeq" id="WP_344911147.1">
    <property type="nucleotide sequence ID" value="NZ_BAAAYO010000010.1"/>
</dbReference>
<dbReference type="Proteomes" id="UP001589619">
    <property type="component" value="Unassembled WGS sequence"/>
</dbReference>
<organism evidence="1 2">
    <name type="scientific">Paenibacillus hodogayensis</name>
    <dbReference type="NCBI Taxonomy" id="279208"/>
    <lineage>
        <taxon>Bacteria</taxon>
        <taxon>Bacillati</taxon>
        <taxon>Bacillota</taxon>
        <taxon>Bacilli</taxon>
        <taxon>Bacillales</taxon>
        <taxon>Paenibacillaceae</taxon>
        <taxon>Paenibacillus</taxon>
    </lineage>
</organism>
<reference evidence="1 2" key="1">
    <citation type="submission" date="2024-09" db="EMBL/GenBank/DDBJ databases">
        <authorList>
            <person name="Sun Q."/>
            <person name="Mori K."/>
        </authorList>
    </citation>
    <scope>NUCLEOTIDE SEQUENCE [LARGE SCALE GENOMIC DNA]</scope>
    <source>
        <strain evidence="1 2">JCM 12520</strain>
    </source>
</reference>
<dbReference type="EMBL" id="JBHMAG010000009">
    <property type="protein sequence ID" value="MFB9752253.1"/>
    <property type="molecule type" value="Genomic_DNA"/>
</dbReference>
<keyword evidence="2" id="KW-1185">Reference proteome</keyword>
<accession>A0ABV5VVF7</accession>
<protein>
    <submittedName>
        <fullName evidence="1">Uncharacterized protein</fullName>
    </submittedName>
</protein>
<name>A0ABV5VVF7_9BACL</name>
<gene>
    <name evidence="1" type="ORF">ACFFNY_11860</name>
</gene>
<evidence type="ECO:0000313" key="1">
    <source>
        <dbReference type="EMBL" id="MFB9752253.1"/>
    </source>
</evidence>
<comment type="caution">
    <text evidence="1">The sequence shown here is derived from an EMBL/GenBank/DDBJ whole genome shotgun (WGS) entry which is preliminary data.</text>
</comment>
<proteinExistence type="predicted"/>
<evidence type="ECO:0000313" key="2">
    <source>
        <dbReference type="Proteomes" id="UP001589619"/>
    </source>
</evidence>